<protein>
    <recommendedName>
        <fullName evidence="5">BHLH domain-containing protein</fullName>
    </recommendedName>
</protein>
<dbReference type="PANTHER" id="PTHR16223:SF274">
    <property type="entry name" value="TRANSCRIPTION FACTOR BHLH84"/>
    <property type="match status" value="1"/>
</dbReference>
<reference evidence="6" key="1">
    <citation type="journal article" date="2021" name="bioRxiv">
        <title>Whole Genome Assembly and Annotation of Northern Wild Rice, Zizania palustris L., Supports a Whole Genome Duplication in the Zizania Genus.</title>
        <authorList>
            <person name="Haas M."/>
            <person name="Kono T."/>
            <person name="Macchietto M."/>
            <person name="Millas R."/>
            <person name="McGilp L."/>
            <person name="Shao M."/>
            <person name="Duquette J."/>
            <person name="Hirsch C.N."/>
            <person name="Kimball J."/>
        </authorList>
    </citation>
    <scope>NUCLEOTIDE SEQUENCE</scope>
    <source>
        <tissue evidence="6">Fresh leaf tissue</tissue>
    </source>
</reference>
<dbReference type="InterPro" id="IPR045843">
    <property type="entry name" value="IND-like"/>
</dbReference>
<evidence type="ECO:0000256" key="4">
    <source>
        <dbReference type="ARBA" id="ARBA00023242"/>
    </source>
</evidence>
<reference evidence="6" key="2">
    <citation type="submission" date="2021-02" db="EMBL/GenBank/DDBJ databases">
        <authorList>
            <person name="Kimball J.A."/>
            <person name="Haas M.W."/>
            <person name="Macchietto M."/>
            <person name="Kono T."/>
            <person name="Duquette J."/>
            <person name="Shao M."/>
        </authorList>
    </citation>
    <scope>NUCLEOTIDE SEQUENCE</scope>
    <source>
        <tissue evidence="6">Fresh leaf tissue</tissue>
    </source>
</reference>
<dbReference type="GO" id="GO:0046983">
    <property type="term" value="F:protein dimerization activity"/>
    <property type="evidence" value="ECO:0007669"/>
    <property type="project" value="InterPro"/>
</dbReference>
<dbReference type="InterPro" id="IPR011598">
    <property type="entry name" value="bHLH_dom"/>
</dbReference>
<dbReference type="PROSITE" id="PS50888">
    <property type="entry name" value="BHLH"/>
    <property type="match status" value="1"/>
</dbReference>
<comment type="caution">
    <text evidence="6">The sequence shown here is derived from an EMBL/GenBank/DDBJ whole genome shotgun (WGS) entry which is preliminary data.</text>
</comment>
<dbReference type="AlphaFoldDB" id="A0A8J5WUK7"/>
<evidence type="ECO:0000313" key="6">
    <source>
        <dbReference type="EMBL" id="KAG8097606.1"/>
    </source>
</evidence>
<evidence type="ECO:0000313" key="7">
    <source>
        <dbReference type="Proteomes" id="UP000729402"/>
    </source>
</evidence>
<gene>
    <name evidence="6" type="ORF">GUJ93_ZPchr0013g35192</name>
</gene>
<dbReference type="GO" id="GO:0000978">
    <property type="term" value="F:RNA polymerase II cis-regulatory region sequence-specific DNA binding"/>
    <property type="evidence" value="ECO:0007669"/>
    <property type="project" value="TreeGrafter"/>
</dbReference>
<evidence type="ECO:0000256" key="2">
    <source>
        <dbReference type="ARBA" id="ARBA00023015"/>
    </source>
</evidence>
<feature type="domain" description="BHLH" evidence="5">
    <location>
        <begin position="234"/>
        <end position="283"/>
    </location>
</feature>
<dbReference type="EMBL" id="JAAALK010000079">
    <property type="protein sequence ID" value="KAG8097606.1"/>
    <property type="molecule type" value="Genomic_DNA"/>
</dbReference>
<keyword evidence="2" id="KW-0805">Transcription regulation</keyword>
<dbReference type="GO" id="GO:0000981">
    <property type="term" value="F:DNA-binding transcription factor activity, RNA polymerase II-specific"/>
    <property type="evidence" value="ECO:0007669"/>
    <property type="project" value="TreeGrafter"/>
</dbReference>
<dbReference type="Pfam" id="PF00010">
    <property type="entry name" value="HLH"/>
    <property type="match status" value="1"/>
</dbReference>
<evidence type="ECO:0000256" key="3">
    <source>
        <dbReference type="ARBA" id="ARBA00023163"/>
    </source>
</evidence>
<organism evidence="6 7">
    <name type="scientific">Zizania palustris</name>
    <name type="common">Northern wild rice</name>
    <dbReference type="NCBI Taxonomy" id="103762"/>
    <lineage>
        <taxon>Eukaryota</taxon>
        <taxon>Viridiplantae</taxon>
        <taxon>Streptophyta</taxon>
        <taxon>Embryophyta</taxon>
        <taxon>Tracheophyta</taxon>
        <taxon>Spermatophyta</taxon>
        <taxon>Magnoliopsida</taxon>
        <taxon>Liliopsida</taxon>
        <taxon>Poales</taxon>
        <taxon>Poaceae</taxon>
        <taxon>BOP clade</taxon>
        <taxon>Oryzoideae</taxon>
        <taxon>Oryzeae</taxon>
        <taxon>Zizaniinae</taxon>
        <taxon>Zizania</taxon>
    </lineage>
</organism>
<keyword evidence="7" id="KW-1185">Reference proteome</keyword>
<name>A0A8J5WUK7_ZIZPA</name>
<dbReference type="PANTHER" id="PTHR16223">
    <property type="entry name" value="TRANSCRIPTION FACTOR BHLH83-RELATED"/>
    <property type="match status" value="1"/>
</dbReference>
<dbReference type="OrthoDB" id="651283at2759"/>
<keyword evidence="4" id="KW-0539">Nucleus</keyword>
<dbReference type="GO" id="GO:0005634">
    <property type="term" value="C:nucleus"/>
    <property type="evidence" value="ECO:0007669"/>
    <property type="project" value="UniProtKB-SubCell"/>
</dbReference>
<dbReference type="Proteomes" id="UP000729402">
    <property type="component" value="Unassembled WGS sequence"/>
</dbReference>
<accession>A0A8J5WUK7</accession>
<evidence type="ECO:0000256" key="1">
    <source>
        <dbReference type="ARBA" id="ARBA00004123"/>
    </source>
</evidence>
<keyword evidence="3" id="KW-0804">Transcription</keyword>
<comment type="subcellular location">
    <subcellularLocation>
        <location evidence="1">Nucleus</location>
    </subcellularLocation>
</comment>
<proteinExistence type="predicted"/>
<evidence type="ECO:0000259" key="5">
    <source>
        <dbReference type="PROSITE" id="PS50888"/>
    </source>
</evidence>
<sequence length="317" mass="34232">MEPGGVIAEAGWSSLDLSSQAEESEIMEQLLGTCFPSNGEDDHHEFPWLVKESNAYYLHCNASSSGYSSTISNSAGSGSLSLIAPSEYEGYYLCDSNEALGVSSCTASLDLNMFQEQGAAQFMDSILKRNGDSSCEDLADSSVNLLGSIGTCNKRKAEEQGRQDDQIRSRKCAKKAGSKRAKKATRCEGEDGSVAVTNGQTLSCCTSENDSIASQESPVAAKPNGKAQSSHRSAIDYTLACRMQKRREKINERLKILQNLVPNGTKVDISTMLEEAMQFQVSCSFKSSSSARMKCGCMRRSLSNGMNIGIDLNLSQH</sequence>